<feature type="domain" description="Acyl-CoA oxidase/dehydrogenase middle" evidence="7">
    <location>
        <begin position="126"/>
        <end position="219"/>
    </location>
</feature>
<dbReference type="InterPro" id="IPR009100">
    <property type="entry name" value="AcylCoA_DH/oxidase_NM_dom_sf"/>
</dbReference>
<evidence type="ECO:0000256" key="3">
    <source>
        <dbReference type="ARBA" id="ARBA00022630"/>
    </source>
</evidence>
<dbReference type="InterPro" id="IPR009075">
    <property type="entry name" value="AcylCo_DH/oxidase_C"/>
</dbReference>
<sequence>MSDLQTFREETRDWLESNCPPEMRKPGDVCWGGRNPAFSHPDQEVWLERMGDKGWTCPMWPSEYGGGGLTHEENKVLQEEMFSMGARPALASFGIWMLGPALLEFASHEQKLEHIPNIVKGKIWWCQGYSEPGSGSDLASLSTKAVEDGDNYKINGQKIWTSNANYADMIFCLVRTGPQEPKHDGISFLLIDMDQPGVEVKPIKLISGKSPFCETFFTDASAPKSNLIGEINKGWTIAKRLLQHERSMISGMGLATGAGSGPRKTSGMAELGKRYVGTDEKNRLDDAQLRTKIAKHDLNSRAFTLTLQRMAEDAKTGGPSATASMGKYYGSEQNKLRYEIMLQAMGTSGLGWEGEPFAPEELAITREWLRSKANSIEGGTSEINLNVISKRVLDLPD</sequence>
<evidence type="ECO:0000256" key="4">
    <source>
        <dbReference type="ARBA" id="ARBA00022827"/>
    </source>
</evidence>
<keyword evidence="4" id="KW-0274">FAD</keyword>
<dbReference type="GO" id="GO:0005886">
    <property type="term" value="C:plasma membrane"/>
    <property type="evidence" value="ECO:0007669"/>
    <property type="project" value="TreeGrafter"/>
</dbReference>
<dbReference type="InterPro" id="IPR037069">
    <property type="entry name" value="AcylCoA_DH/ox_N_sf"/>
</dbReference>
<name>A0A381TMY5_9ZZZZ</name>
<dbReference type="InterPro" id="IPR036250">
    <property type="entry name" value="AcylCo_DH-like_C"/>
</dbReference>
<dbReference type="FunFam" id="2.40.110.10:FF:000011">
    <property type="entry name" value="Acyl-CoA dehydrogenase FadE34"/>
    <property type="match status" value="1"/>
</dbReference>
<dbReference type="Gene3D" id="2.40.110.10">
    <property type="entry name" value="Butyryl-CoA Dehydrogenase, subunit A, domain 2"/>
    <property type="match status" value="1"/>
</dbReference>
<dbReference type="InterPro" id="IPR046373">
    <property type="entry name" value="Acyl-CoA_Oxase/DH_mid-dom_sf"/>
</dbReference>
<evidence type="ECO:0000259" key="8">
    <source>
        <dbReference type="Pfam" id="PF02771"/>
    </source>
</evidence>
<dbReference type="GO" id="GO:0050660">
    <property type="term" value="F:flavin adenine dinucleotide binding"/>
    <property type="evidence" value="ECO:0007669"/>
    <property type="project" value="InterPro"/>
</dbReference>
<evidence type="ECO:0000313" key="9">
    <source>
        <dbReference type="EMBL" id="SVA15383.1"/>
    </source>
</evidence>
<evidence type="ECO:0000256" key="5">
    <source>
        <dbReference type="ARBA" id="ARBA00023002"/>
    </source>
</evidence>
<evidence type="ECO:0000256" key="2">
    <source>
        <dbReference type="ARBA" id="ARBA00009347"/>
    </source>
</evidence>
<dbReference type="InterPro" id="IPR013786">
    <property type="entry name" value="AcylCoA_DH/ox_N"/>
</dbReference>
<dbReference type="AlphaFoldDB" id="A0A381TMY5"/>
<keyword evidence="5" id="KW-0560">Oxidoreductase</keyword>
<comment type="cofactor">
    <cofactor evidence="1">
        <name>FAD</name>
        <dbReference type="ChEBI" id="CHEBI:57692"/>
    </cofactor>
</comment>
<comment type="similarity">
    <text evidence="2">Belongs to the acyl-CoA dehydrogenase family.</text>
</comment>
<dbReference type="GO" id="GO:0016627">
    <property type="term" value="F:oxidoreductase activity, acting on the CH-CH group of donors"/>
    <property type="evidence" value="ECO:0007669"/>
    <property type="project" value="InterPro"/>
</dbReference>
<dbReference type="PANTHER" id="PTHR43292">
    <property type="entry name" value="ACYL-COA DEHYDROGENASE"/>
    <property type="match status" value="1"/>
</dbReference>
<evidence type="ECO:0000259" key="6">
    <source>
        <dbReference type="Pfam" id="PF00441"/>
    </source>
</evidence>
<dbReference type="PANTHER" id="PTHR43292:SF3">
    <property type="entry name" value="ACYL-COA DEHYDROGENASE FADE29"/>
    <property type="match status" value="1"/>
</dbReference>
<accession>A0A381TMY5</accession>
<protein>
    <recommendedName>
        <fullName evidence="10">Acyl-CoA dehydrogenase</fullName>
    </recommendedName>
</protein>
<organism evidence="9">
    <name type="scientific">marine metagenome</name>
    <dbReference type="NCBI Taxonomy" id="408172"/>
    <lineage>
        <taxon>unclassified sequences</taxon>
        <taxon>metagenomes</taxon>
        <taxon>ecological metagenomes</taxon>
    </lineage>
</organism>
<dbReference type="SUPFAM" id="SSF47203">
    <property type="entry name" value="Acyl-CoA dehydrogenase C-terminal domain-like"/>
    <property type="match status" value="1"/>
</dbReference>
<evidence type="ECO:0000259" key="7">
    <source>
        <dbReference type="Pfam" id="PF02770"/>
    </source>
</evidence>
<dbReference type="Gene3D" id="1.20.140.10">
    <property type="entry name" value="Butyryl-CoA Dehydrogenase, subunit A, domain 3"/>
    <property type="match status" value="1"/>
</dbReference>
<evidence type="ECO:0008006" key="10">
    <source>
        <dbReference type="Google" id="ProtNLM"/>
    </source>
</evidence>
<dbReference type="InterPro" id="IPR006091">
    <property type="entry name" value="Acyl-CoA_Oxase/DH_mid-dom"/>
</dbReference>
<dbReference type="InterPro" id="IPR052161">
    <property type="entry name" value="Mycobact_Acyl-CoA_DH"/>
</dbReference>
<dbReference type="Pfam" id="PF02770">
    <property type="entry name" value="Acyl-CoA_dh_M"/>
    <property type="match status" value="1"/>
</dbReference>
<feature type="domain" description="Acyl-CoA dehydrogenase/oxidase N-terminal" evidence="8">
    <location>
        <begin position="3"/>
        <end position="122"/>
    </location>
</feature>
<dbReference type="Pfam" id="PF02771">
    <property type="entry name" value="Acyl-CoA_dh_N"/>
    <property type="match status" value="1"/>
</dbReference>
<reference evidence="9" key="1">
    <citation type="submission" date="2018-05" db="EMBL/GenBank/DDBJ databases">
        <authorList>
            <person name="Lanie J.A."/>
            <person name="Ng W.-L."/>
            <person name="Kazmierczak K.M."/>
            <person name="Andrzejewski T.M."/>
            <person name="Davidsen T.M."/>
            <person name="Wayne K.J."/>
            <person name="Tettelin H."/>
            <person name="Glass J.I."/>
            <person name="Rusch D."/>
            <person name="Podicherti R."/>
            <person name="Tsui H.-C.T."/>
            <person name="Winkler M.E."/>
        </authorList>
    </citation>
    <scope>NUCLEOTIDE SEQUENCE</scope>
</reference>
<dbReference type="EMBL" id="UINC01004580">
    <property type="protein sequence ID" value="SVA15383.1"/>
    <property type="molecule type" value="Genomic_DNA"/>
</dbReference>
<evidence type="ECO:0000256" key="1">
    <source>
        <dbReference type="ARBA" id="ARBA00001974"/>
    </source>
</evidence>
<dbReference type="SUPFAM" id="SSF56645">
    <property type="entry name" value="Acyl-CoA dehydrogenase NM domain-like"/>
    <property type="match status" value="1"/>
</dbReference>
<feature type="domain" description="Acyl-CoA dehydrogenase/oxidase C-terminal" evidence="6">
    <location>
        <begin position="232"/>
        <end position="393"/>
    </location>
</feature>
<gene>
    <name evidence="9" type="ORF">METZ01_LOCUS68237</name>
</gene>
<dbReference type="Gene3D" id="1.10.540.10">
    <property type="entry name" value="Acyl-CoA dehydrogenase/oxidase, N-terminal domain"/>
    <property type="match status" value="1"/>
</dbReference>
<keyword evidence="3" id="KW-0285">Flavoprotein</keyword>
<proteinExistence type="inferred from homology"/>
<dbReference type="Pfam" id="PF00441">
    <property type="entry name" value="Acyl-CoA_dh_1"/>
    <property type="match status" value="1"/>
</dbReference>